<proteinExistence type="predicted"/>
<feature type="transmembrane region" description="Helical" evidence="1">
    <location>
        <begin position="69"/>
        <end position="91"/>
    </location>
</feature>
<evidence type="ECO:0000256" key="1">
    <source>
        <dbReference type="SAM" id="Phobius"/>
    </source>
</evidence>
<keyword evidence="1" id="KW-0812">Transmembrane</keyword>
<dbReference type="STRING" id="479435.Kfla_0172"/>
<accession>D2PRX1</accession>
<gene>
    <name evidence="2" type="ordered locus">Kfla_0172</name>
</gene>
<keyword evidence="3" id="KW-1185">Reference proteome</keyword>
<dbReference type="AlphaFoldDB" id="D2PRX1"/>
<keyword evidence="1" id="KW-0472">Membrane</keyword>
<dbReference type="EMBL" id="CP001736">
    <property type="protein sequence ID" value="ADB29301.1"/>
    <property type="molecule type" value="Genomic_DNA"/>
</dbReference>
<name>D2PRX1_KRIFD</name>
<evidence type="ECO:0000313" key="3">
    <source>
        <dbReference type="Proteomes" id="UP000007967"/>
    </source>
</evidence>
<dbReference type="KEGG" id="kfl:Kfla_0172"/>
<dbReference type="RefSeq" id="WP_012917858.1">
    <property type="nucleotide sequence ID" value="NC_013729.1"/>
</dbReference>
<organism evidence="2 3">
    <name type="scientific">Kribbella flavida (strain DSM 17836 / JCM 10339 / NBRC 14399)</name>
    <dbReference type="NCBI Taxonomy" id="479435"/>
    <lineage>
        <taxon>Bacteria</taxon>
        <taxon>Bacillati</taxon>
        <taxon>Actinomycetota</taxon>
        <taxon>Actinomycetes</taxon>
        <taxon>Propionibacteriales</taxon>
        <taxon>Kribbellaceae</taxon>
        <taxon>Kribbella</taxon>
    </lineage>
</organism>
<protein>
    <submittedName>
        <fullName evidence="2">Uncharacterized protein</fullName>
    </submittedName>
</protein>
<reference evidence="3" key="1">
    <citation type="submission" date="2009-09" db="EMBL/GenBank/DDBJ databases">
        <title>The complete genome of Kribbella flavida DSM 17836.</title>
        <authorList>
            <consortium name="US DOE Joint Genome Institute (JGI-PGF)"/>
            <person name="Lucas S."/>
            <person name="Copeland A."/>
            <person name="Lapidus A."/>
            <person name="Glavina del Rio T."/>
            <person name="Dalin E."/>
            <person name="Tice H."/>
            <person name="Bruce D."/>
            <person name="Goodwin L."/>
            <person name="Pitluck S."/>
            <person name="Kyrpides N."/>
            <person name="Mavromatis K."/>
            <person name="Ivanova N."/>
            <person name="Saunders E."/>
            <person name="Brettin T."/>
            <person name="Detter J.C."/>
            <person name="Han C."/>
            <person name="Larimer F."/>
            <person name="Land M."/>
            <person name="Hauser L."/>
            <person name="Markowitz V."/>
            <person name="Cheng J.-F."/>
            <person name="Hugenholtz P."/>
            <person name="Woyke T."/>
            <person name="Wu D."/>
            <person name="Pukall R."/>
            <person name="Klenk H.-P."/>
            <person name="Eisen J.A."/>
        </authorList>
    </citation>
    <scope>NUCLEOTIDE SEQUENCE [LARGE SCALE GENOMIC DNA]</scope>
    <source>
        <strain evidence="3">DSM 17836 / JCM 10339 / NBRC 14399</strain>
    </source>
</reference>
<keyword evidence="1" id="KW-1133">Transmembrane helix</keyword>
<sequence length="92" mass="9729">MLSVEVDKWSKNEDLTITVAHPDDGSAVAISGAADLDPVPKVGNSIPVIVDPDDPSNVLAADADWVMHWYWYALVVVIGLVLAGMFLGIALG</sequence>
<dbReference type="HOGENOM" id="CLU_2409432_0_0_11"/>
<reference evidence="2 3" key="2">
    <citation type="journal article" date="2010" name="Stand. Genomic Sci.">
        <title>Complete genome sequence of Kribbella flavida type strain (IFO 14399).</title>
        <authorList>
            <person name="Pukall R."/>
            <person name="Lapidus A."/>
            <person name="Glavina Del Rio T."/>
            <person name="Copeland A."/>
            <person name="Tice H."/>
            <person name="Cheng J.-F."/>
            <person name="Lucas S."/>
            <person name="Chen F."/>
            <person name="Nolan M."/>
            <person name="LaButti K."/>
            <person name="Pati A."/>
            <person name="Ivanova N."/>
            <person name="Mavrommatis K."/>
            <person name="Mikhailova N."/>
            <person name="Pitluck S."/>
            <person name="Bruce D."/>
            <person name="Goodwin L."/>
            <person name="Land M."/>
            <person name="Hauser L."/>
            <person name="Chang Y.-J."/>
            <person name="Jeffries C.D."/>
            <person name="Chen A."/>
            <person name="Palaniappan K."/>
            <person name="Chain P."/>
            <person name="Rohde M."/>
            <person name="Goeker M."/>
            <person name="Bristow J."/>
            <person name="Eisen J.A."/>
            <person name="Markowitz V."/>
            <person name="Hugenholtz P."/>
            <person name="Kyrpides N.C."/>
            <person name="Klenk H.-P."/>
            <person name="Brettin T."/>
        </authorList>
    </citation>
    <scope>NUCLEOTIDE SEQUENCE [LARGE SCALE GENOMIC DNA]</scope>
    <source>
        <strain evidence="3">DSM 17836 / JCM 10339 / NBRC 14399</strain>
    </source>
</reference>
<dbReference type="Proteomes" id="UP000007967">
    <property type="component" value="Chromosome"/>
</dbReference>
<evidence type="ECO:0000313" key="2">
    <source>
        <dbReference type="EMBL" id="ADB29301.1"/>
    </source>
</evidence>